<dbReference type="SUPFAM" id="SSF55205">
    <property type="entry name" value="EPT/RTPC-like"/>
    <property type="match status" value="1"/>
</dbReference>
<dbReference type="EC" id="2.5.1.7" evidence="12"/>
<dbReference type="InterPro" id="IPR036968">
    <property type="entry name" value="Enolpyruvate_Tfrase_sf"/>
</dbReference>
<comment type="caution">
    <text evidence="14">The sequence shown here is derived from an EMBL/GenBank/DDBJ whole genome shotgun (WGS) entry which is preliminary data.</text>
</comment>
<dbReference type="Proteomes" id="UP000612362">
    <property type="component" value="Unassembled WGS sequence"/>
</dbReference>
<evidence type="ECO:0000256" key="7">
    <source>
        <dbReference type="ARBA" id="ARBA00022984"/>
    </source>
</evidence>
<feature type="binding site" evidence="12">
    <location>
        <position position="173"/>
    </location>
    <ligand>
        <name>UDP-N-acetyl-alpha-D-glucosamine</name>
        <dbReference type="ChEBI" id="CHEBI:57705"/>
    </ligand>
</feature>
<comment type="function">
    <text evidence="12">Cell wall formation. Adds enolpyruvyl to UDP-N-acetylglucosamine.</text>
</comment>
<dbReference type="GO" id="GO:0009252">
    <property type="term" value="P:peptidoglycan biosynthetic process"/>
    <property type="evidence" value="ECO:0007669"/>
    <property type="project" value="UniProtKB-UniRule"/>
</dbReference>
<comment type="catalytic activity">
    <reaction evidence="11 12">
        <text>phosphoenolpyruvate + UDP-N-acetyl-alpha-D-glucosamine = UDP-N-acetyl-3-O-(1-carboxyvinyl)-alpha-D-glucosamine + phosphate</text>
        <dbReference type="Rhea" id="RHEA:18681"/>
        <dbReference type="ChEBI" id="CHEBI:43474"/>
        <dbReference type="ChEBI" id="CHEBI:57705"/>
        <dbReference type="ChEBI" id="CHEBI:58702"/>
        <dbReference type="ChEBI" id="CHEBI:68483"/>
        <dbReference type="EC" id="2.5.1.7"/>
    </reaction>
</comment>
<dbReference type="SUPFAM" id="SSF47413">
    <property type="entry name" value="lambda repressor-like DNA-binding domains"/>
    <property type="match status" value="1"/>
</dbReference>
<evidence type="ECO:0000256" key="4">
    <source>
        <dbReference type="ARBA" id="ARBA00022618"/>
    </source>
</evidence>
<evidence type="ECO:0000256" key="10">
    <source>
        <dbReference type="ARBA" id="ARBA00038367"/>
    </source>
</evidence>
<comment type="similarity">
    <text evidence="10 12">Belongs to the EPSP synthase family. MurA subfamily.</text>
</comment>
<dbReference type="EMBL" id="BNJF01000002">
    <property type="protein sequence ID" value="GHO45817.1"/>
    <property type="molecule type" value="Genomic_DNA"/>
</dbReference>
<dbReference type="NCBIfam" id="NF006873">
    <property type="entry name" value="PRK09369.1"/>
    <property type="match status" value="1"/>
</dbReference>
<reference evidence="14" key="1">
    <citation type="submission" date="2020-10" db="EMBL/GenBank/DDBJ databases">
        <title>Taxonomic study of unclassified bacteria belonging to the class Ktedonobacteria.</title>
        <authorList>
            <person name="Yabe S."/>
            <person name="Wang C.M."/>
            <person name="Zheng Y."/>
            <person name="Sakai Y."/>
            <person name="Cavaletti L."/>
            <person name="Monciardini P."/>
            <person name="Donadio S."/>
        </authorList>
    </citation>
    <scope>NUCLEOTIDE SEQUENCE</scope>
    <source>
        <strain evidence="14">SOSP1-1</strain>
    </source>
</reference>
<evidence type="ECO:0000256" key="5">
    <source>
        <dbReference type="ARBA" id="ARBA00022679"/>
    </source>
</evidence>
<keyword evidence="6 12" id="KW-0133">Cell shape</keyword>
<evidence type="ECO:0000256" key="6">
    <source>
        <dbReference type="ARBA" id="ARBA00022960"/>
    </source>
</evidence>
<accession>A0A8J3I425</accession>
<dbReference type="InterPro" id="IPR005750">
    <property type="entry name" value="UDP_GlcNAc_COvinyl_MurA"/>
</dbReference>
<evidence type="ECO:0000256" key="2">
    <source>
        <dbReference type="ARBA" id="ARBA00004752"/>
    </source>
</evidence>
<dbReference type="GO" id="GO:0003677">
    <property type="term" value="F:DNA binding"/>
    <property type="evidence" value="ECO:0007669"/>
    <property type="project" value="InterPro"/>
</dbReference>
<dbReference type="InterPro" id="IPR013792">
    <property type="entry name" value="RNA3'P_cycl/enolpyr_Trfase_a/b"/>
</dbReference>
<organism evidence="14 15">
    <name type="scientific">Ktedonospora formicarum</name>
    <dbReference type="NCBI Taxonomy" id="2778364"/>
    <lineage>
        <taxon>Bacteria</taxon>
        <taxon>Bacillati</taxon>
        <taxon>Chloroflexota</taxon>
        <taxon>Ktedonobacteria</taxon>
        <taxon>Ktedonobacterales</taxon>
        <taxon>Ktedonobacteraceae</taxon>
        <taxon>Ktedonospora</taxon>
    </lineage>
</organism>
<evidence type="ECO:0000313" key="14">
    <source>
        <dbReference type="EMBL" id="GHO45817.1"/>
    </source>
</evidence>
<dbReference type="PANTHER" id="PTHR43783:SF1">
    <property type="entry name" value="UDP-N-ACETYLGLUCOSAMINE 1-CARBOXYVINYLTRANSFERASE"/>
    <property type="match status" value="1"/>
</dbReference>
<evidence type="ECO:0000256" key="9">
    <source>
        <dbReference type="ARBA" id="ARBA00023316"/>
    </source>
</evidence>
<dbReference type="CDD" id="cd01555">
    <property type="entry name" value="UdpNAET"/>
    <property type="match status" value="1"/>
</dbReference>
<dbReference type="GO" id="GO:0019277">
    <property type="term" value="P:UDP-N-acetylgalactosamine biosynthetic process"/>
    <property type="evidence" value="ECO:0007669"/>
    <property type="project" value="InterPro"/>
</dbReference>
<name>A0A8J3I425_9CHLR</name>
<protein>
    <recommendedName>
        <fullName evidence="12">UDP-N-acetylglucosamine 1-carboxyvinyltransferase</fullName>
        <ecNumber evidence="12">2.5.1.7</ecNumber>
    </recommendedName>
    <alternativeName>
        <fullName evidence="12">Enoylpyruvate transferase</fullName>
    </alternativeName>
    <alternativeName>
        <fullName evidence="12">UDP-N-acetylglucosamine enolpyruvyl transferase</fullName>
        <shortName evidence="12">EPT</shortName>
    </alternativeName>
</protein>
<feature type="binding site" evidence="12">
    <location>
        <position position="386"/>
    </location>
    <ligand>
        <name>UDP-N-acetyl-alpha-D-glucosamine</name>
        <dbReference type="ChEBI" id="CHEBI:57705"/>
    </ligand>
</feature>
<dbReference type="Pfam" id="PF01381">
    <property type="entry name" value="HTH_3"/>
    <property type="match status" value="1"/>
</dbReference>
<comment type="pathway">
    <text evidence="2 12">Cell wall biogenesis; peptidoglycan biosynthesis.</text>
</comment>
<evidence type="ECO:0000313" key="15">
    <source>
        <dbReference type="Proteomes" id="UP000612362"/>
    </source>
</evidence>
<dbReference type="GO" id="GO:0005737">
    <property type="term" value="C:cytoplasm"/>
    <property type="evidence" value="ECO:0007669"/>
    <property type="project" value="UniProtKB-SubCell"/>
</dbReference>
<feature type="active site" description="Proton donor" evidence="12">
    <location>
        <position position="197"/>
    </location>
</feature>
<feature type="binding site" evidence="12">
    <location>
        <begin position="100"/>
        <end position="101"/>
    </location>
    <ligand>
        <name>phosphoenolpyruvate</name>
        <dbReference type="ChEBI" id="CHEBI:58702"/>
    </ligand>
</feature>
<dbReference type="NCBIfam" id="TIGR01072">
    <property type="entry name" value="murA"/>
    <property type="match status" value="1"/>
</dbReference>
<comment type="caution">
    <text evidence="12">Lacks conserved residue(s) required for the propagation of feature annotation.</text>
</comment>
<keyword evidence="15" id="KW-1185">Reference proteome</keyword>
<dbReference type="Pfam" id="PF00275">
    <property type="entry name" value="EPSP_synthase"/>
    <property type="match status" value="1"/>
</dbReference>
<dbReference type="CDD" id="cd00093">
    <property type="entry name" value="HTH_XRE"/>
    <property type="match status" value="1"/>
</dbReference>
<dbReference type="GO" id="GO:0071555">
    <property type="term" value="P:cell wall organization"/>
    <property type="evidence" value="ECO:0007669"/>
    <property type="project" value="UniProtKB-KW"/>
</dbReference>
<dbReference type="InterPro" id="IPR001986">
    <property type="entry name" value="Enolpyruvate_Tfrase_dom"/>
</dbReference>
<gene>
    <name evidence="14" type="primary">murAA</name>
    <name evidence="12" type="synonym">murA</name>
    <name evidence="14" type="ORF">KSX_39800</name>
</gene>
<keyword evidence="8 12" id="KW-0131">Cell cycle</keyword>
<dbReference type="Gene3D" id="3.65.10.10">
    <property type="entry name" value="Enolpyruvate transferase domain"/>
    <property type="match status" value="2"/>
</dbReference>
<dbReference type="UniPathway" id="UPA00219"/>
<keyword evidence="5 12" id="KW-0808">Transferase</keyword>
<keyword evidence="12" id="KW-0670">Pyruvate</keyword>
<dbReference type="PROSITE" id="PS50943">
    <property type="entry name" value="HTH_CROC1"/>
    <property type="match status" value="1"/>
</dbReference>
<keyword evidence="3 12" id="KW-0963">Cytoplasm</keyword>
<evidence type="ECO:0000256" key="8">
    <source>
        <dbReference type="ARBA" id="ARBA00023306"/>
    </source>
</evidence>
<dbReference type="GO" id="GO:0051301">
    <property type="term" value="P:cell division"/>
    <property type="evidence" value="ECO:0007669"/>
    <property type="project" value="UniProtKB-KW"/>
</dbReference>
<feature type="domain" description="HTH cro/C1-type" evidence="13">
    <location>
        <begin position="14"/>
        <end position="66"/>
    </location>
</feature>
<dbReference type="Gene3D" id="1.10.260.40">
    <property type="entry name" value="lambda repressor-like DNA-binding domains"/>
    <property type="match status" value="1"/>
</dbReference>
<feature type="modified residue" description="2-(S-cysteinyl)pyruvic acid O-phosphothioketal" evidence="12">
    <location>
        <position position="197"/>
    </location>
</feature>
<dbReference type="InterPro" id="IPR050068">
    <property type="entry name" value="MurA_subfamily"/>
</dbReference>
<dbReference type="GO" id="GO:0008360">
    <property type="term" value="P:regulation of cell shape"/>
    <property type="evidence" value="ECO:0007669"/>
    <property type="project" value="UniProtKB-KW"/>
</dbReference>
<evidence type="ECO:0000256" key="1">
    <source>
        <dbReference type="ARBA" id="ARBA00004496"/>
    </source>
</evidence>
<evidence type="ECO:0000256" key="3">
    <source>
        <dbReference type="ARBA" id="ARBA00022490"/>
    </source>
</evidence>
<feature type="binding site" evidence="12">
    <location>
        <position position="408"/>
    </location>
    <ligand>
        <name>UDP-N-acetyl-alpha-D-glucosamine</name>
        <dbReference type="ChEBI" id="CHEBI:57705"/>
    </ligand>
</feature>
<comment type="subcellular location">
    <subcellularLocation>
        <location evidence="1 12">Cytoplasm</location>
    </subcellularLocation>
</comment>
<dbReference type="GO" id="GO:0008760">
    <property type="term" value="F:UDP-N-acetylglucosamine 1-carboxyvinyltransferase activity"/>
    <property type="evidence" value="ECO:0007669"/>
    <property type="project" value="UniProtKB-UniRule"/>
</dbReference>
<keyword evidence="9 12" id="KW-0961">Cell wall biogenesis/degradation</keyword>
<dbReference type="AlphaFoldDB" id="A0A8J3I425"/>
<dbReference type="PANTHER" id="PTHR43783">
    <property type="entry name" value="UDP-N-ACETYLGLUCOSAMINE 1-CARBOXYVINYLTRANSFERASE"/>
    <property type="match status" value="1"/>
</dbReference>
<evidence type="ECO:0000259" key="13">
    <source>
        <dbReference type="PROSITE" id="PS50943"/>
    </source>
</evidence>
<dbReference type="RefSeq" id="WP_220195244.1">
    <property type="nucleotide sequence ID" value="NZ_BNJF01000002.1"/>
</dbReference>
<evidence type="ECO:0000256" key="12">
    <source>
        <dbReference type="HAMAP-Rule" id="MF_00111"/>
    </source>
</evidence>
<dbReference type="InterPro" id="IPR001387">
    <property type="entry name" value="Cro/C1-type_HTH"/>
</dbReference>
<keyword evidence="4 12" id="KW-0132">Cell division</keyword>
<dbReference type="HAMAP" id="MF_00111">
    <property type="entry name" value="MurA"/>
    <property type="match status" value="1"/>
</dbReference>
<evidence type="ECO:0000256" key="11">
    <source>
        <dbReference type="ARBA" id="ARBA00047527"/>
    </source>
</evidence>
<keyword evidence="7 12" id="KW-0573">Peptidoglycan synthesis</keyword>
<dbReference type="InterPro" id="IPR010982">
    <property type="entry name" value="Lambda_DNA-bd_dom_sf"/>
</dbReference>
<proteinExistence type="inferred from homology"/>
<dbReference type="SMART" id="SM00530">
    <property type="entry name" value="HTH_XRE"/>
    <property type="match status" value="1"/>
</dbReference>
<sequence length="501" mass="53809">MGSMLDTQQLAALLRARRGERGLRDIAQEIGNVSPATLSRIENGKMLDVETFLRVCDWLDANPQEFIKESPQGVLNSQALHYRIEGGQRLEGSVVVQGAKNAALPIIAASLLVARGQTILRNVPLIRDVFAAIELARSLGAKVTLHEEDQVLVIDASNLHSSELSQELTGQFRASVLFLAPLLQRMEKVSIEAVGGCSLGKRSLDFHYRGFARLGAILTENGRHLEMSRAGNLHGNYLYLDTPSHTGTENLMVAACLAQGTTTIENAAQEPEIADVANFLNLMGARISGIGTGVLHIEGVSELSGVEYTIMPDRIDAGTFAMLAAATRGEISLVGAQLHHFGVARAKLEQMGVEFEQDGPVIHVRSHETLRPINVTTWPYPGFATDLQPQIMALAALASGTSYIRETIFDKRFAAVPELVKMGANITLDGEAAVVKGPAHITGSTVTAHDLRAGLALVLAGAVAEGETIIENASMIERGCSAVMRRFSQLGLTISEERGNL</sequence>